<evidence type="ECO:0000256" key="4">
    <source>
        <dbReference type="ARBA" id="ARBA00022777"/>
    </source>
</evidence>
<dbReference type="InterPro" id="IPR043129">
    <property type="entry name" value="ATPase_NBD"/>
</dbReference>
<dbReference type="PROSITE" id="PS51748">
    <property type="entry name" value="HEXOKINASE_2"/>
    <property type="match status" value="1"/>
</dbReference>
<dbReference type="Proteomes" id="UP001628179">
    <property type="component" value="Unassembled WGS sequence"/>
</dbReference>
<reference evidence="9 10" key="1">
    <citation type="submission" date="2024-09" db="EMBL/GenBank/DDBJ databases">
        <title>Itraconazole resistance in Madurella fahalii resulting from another homologue of gene encoding cytochrome P450 14-alpha sterol demethylase (CYP51).</title>
        <authorList>
            <person name="Yoshioka I."/>
            <person name="Fahal A.H."/>
            <person name="Kaneko S."/>
            <person name="Yaguchi T."/>
        </authorList>
    </citation>
    <scope>NUCLEOTIDE SEQUENCE [LARGE SCALE GENOMIC DNA]</scope>
    <source>
        <strain evidence="9 10">IFM 68171</strain>
    </source>
</reference>
<accession>A0ABQ0GDR3</accession>
<keyword evidence="6" id="KW-0324">Glycolysis</keyword>
<dbReference type="SUPFAM" id="SSF53067">
    <property type="entry name" value="Actin-like ATPase domain"/>
    <property type="match status" value="2"/>
</dbReference>
<dbReference type="Pfam" id="PF03727">
    <property type="entry name" value="Hexokinase_2"/>
    <property type="match status" value="1"/>
</dbReference>
<keyword evidence="2 6" id="KW-0808">Transferase</keyword>
<dbReference type="Gene3D" id="3.40.367.20">
    <property type="match status" value="1"/>
</dbReference>
<evidence type="ECO:0000256" key="1">
    <source>
        <dbReference type="ARBA" id="ARBA00009225"/>
    </source>
</evidence>
<dbReference type="RefSeq" id="XP_070917634.1">
    <property type="nucleotide sequence ID" value="XM_071061533.1"/>
</dbReference>
<protein>
    <recommendedName>
        <fullName evidence="6">Phosphotransferase</fullName>
        <ecNumber evidence="6">2.7.1.-</ecNumber>
    </recommendedName>
</protein>
<name>A0ABQ0GDR3_9PEZI</name>
<feature type="domain" description="Hexokinase C-terminal" evidence="8">
    <location>
        <begin position="270"/>
        <end position="550"/>
    </location>
</feature>
<evidence type="ECO:0000259" key="7">
    <source>
        <dbReference type="Pfam" id="PF00349"/>
    </source>
</evidence>
<dbReference type="PANTHER" id="PTHR19443">
    <property type="entry name" value="HEXOKINASE"/>
    <property type="match status" value="1"/>
</dbReference>
<dbReference type="PRINTS" id="PR00475">
    <property type="entry name" value="HEXOKINASE"/>
</dbReference>
<dbReference type="Pfam" id="PF00349">
    <property type="entry name" value="Hexokinase_1"/>
    <property type="match status" value="1"/>
</dbReference>
<keyword evidence="4 6" id="KW-0418">Kinase</keyword>
<proteinExistence type="inferred from homology"/>
<dbReference type="Gene3D" id="3.30.420.40">
    <property type="match status" value="1"/>
</dbReference>
<comment type="similarity">
    <text evidence="1 6">Belongs to the hexokinase family.</text>
</comment>
<evidence type="ECO:0000256" key="2">
    <source>
        <dbReference type="ARBA" id="ARBA00022679"/>
    </source>
</evidence>
<keyword evidence="5 6" id="KW-0067">ATP-binding</keyword>
<evidence type="ECO:0000256" key="6">
    <source>
        <dbReference type="RuleBase" id="RU362007"/>
    </source>
</evidence>
<dbReference type="EC" id="2.7.1.-" evidence="6"/>
<dbReference type="GO" id="GO:0016301">
    <property type="term" value="F:kinase activity"/>
    <property type="evidence" value="ECO:0007669"/>
    <property type="project" value="UniProtKB-KW"/>
</dbReference>
<evidence type="ECO:0000256" key="3">
    <source>
        <dbReference type="ARBA" id="ARBA00022741"/>
    </source>
</evidence>
<dbReference type="GeneID" id="98176856"/>
<evidence type="ECO:0000256" key="5">
    <source>
        <dbReference type="ARBA" id="ARBA00022840"/>
    </source>
</evidence>
<comment type="caution">
    <text evidence="9">The sequence shown here is derived from an EMBL/GenBank/DDBJ whole genome shotgun (WGS) entry which is preliminary data.</text>
</comment>
<evidence type="ECO:0000259" key="8">
    <source>
        <dbReference type="Pfam" id="PF03727"/>
    </source>
</evidence>
<dbReference type="InterPro" id="IPR022673">
    <property type="entry name" value="Hexokinase_C"/>
</dbReference>
<gene>
    <name evidence="9" type="primary">NAG5</name>
    <name evidence="9" type="ORF">MFIFM68171_06113</name>
</gene>
<evidence type="ECO:0000313" key="9">
    <source>
        <dbReference type="EMBL" id="GAB1315903.1"/>
    </source>
</evidence>
<dbReference type="EMBL" id="BAAFSV010000003">
    <property type="protein sequence ID" value="GAB1315903.1"/>
    <property type="molecule type" value="Genomic_DNA"/>
</dbReference>
<dbReference type="PANTHER" id="PTHR19443:SF24">
    <property type="entry name" value="PHOSPHOTRANSFERASE"/>
    <property type="match status" value="1"/>
</dbReference>
<sequence length="552" mass="59287">MRPLVSAMTSLRDVLIAALKSLLRGKSFLQALLAFWSTSTAAHEPQDVAPSKVTATSPADFLADAERLLLADISAGRLKEFSRKLKRQFRDGLWSNPACMLPSYNSQLPSGYEHGQYLALDVGGSTLRVALVDLRGRGASGCVSTIVRMDSFKISSEVRNLRGTDFFDWMAERIHRTVAGDSEKGHSPDYPLLVGLAWSFPIEQTSSKGGKLCGMGKGFLANEGLIGEDLGEIIKLACYRKGLHVELSAIVNDSSATLLSEAYTNPSTRFGLILGTGVNIAVHLPVTTIDQPKYGNRPSSWHEKASHVIVNTELGMFGKDILPLTKWDRLLKAAHPRPDFQPLEQLVSGYYLGEICRLALLDAIATTGVFGGTVPPSLQTPYSLDTETLSLIEADLSPTLSSALAVFAARHPSPVPATVEDMSFLRTLASHVARRSAAVVAASLFALWELKAQAEHEFLCRLPHTSPFVPETEAELSISDAKTTVAYNGSVIENYPGYRGHLQAYIDELVAGSRRPQVDGQGGGEVGGGSIALVAARESSLLGAAVALACLD</sequence>
<dbReference type="InterPro" id="IPR001312">
    <property type="entry name" value="Hexokinase"/>
</dbReference>
<dbReference type="InterPro" id="IPR022672">
    <property type="entry name" value="Hexokinase_N"/>
</dbReference>
<keyword evidence="3 6" id="KW-0547">Nucleotide-binding</keyword>
<feature type="domain" description="Hexokinase N-terminal" evidence="7">
    <location>
        <begin position="72"/>
        <end position="263"/>
    </location>
</feature>
<keyword evidence="10" id="KW-1185">Reference proteome</keyword>
<evidence type="ECO:0000313" key="10">
    <source>
        <dbReference type="Proteomes" id="UP001628179"/>
    </source>
</evidence>
<organism evidence="9 10">
    <name type="scientific">Madurella fahalii</name>
    <dbReference type="NCBI Taxonomy" id="1157608"/>
    <lineage>
        <taxon>Eukaryota</taxon>
        <taxon>Fungi</taxon>
        <taxon>Dikarya</taxon>
        <taxon>Ascomycota</taxon>
        <taxon>Pezizomycotina</taxon>
        <taxon>Sordariomycetes</taxon>
        <taxon>Sordariomycetidae</taxon>
        <taxon>Sordariales</taxon>
        <taxon>Sordariales incertae sedis</taxon>
        <taxon>Madurella</taxon>
    </lineage>
</organism>